<dbReference type="SUPFAM" id="SSF52317">
    <property type="entry name" value="Class I glutamine amidotransferase-like"/>
    <property type="match status" value="1"/>
</dbReference>
<dbReference type="Proteomes" id="UP000062998">
    <property type="component" value="Unassembled WGS sequence"/>
</dbReference>
<dbReference type="InterPro" id="IPR017853">
    <property type="entry name" value="GH"/>
</dbReference>
<protein>
    <recommendedName>
        <fullName evidence="3">Beta-galactosidase trimerisation domain-containing protein</fullName>
    </recommendedName>
</protein>
<dbReference type="InterPro" id="IPR029062">
    <property type="entry name" value="Class_I_gatase-like"/>
</dbReference>
<organism evidence="1 2">
    <name type="scientific">Burkholderia ubonensis</name>
    <dbReference type="NCBI Taxonomy" id="101571"/>
    <lineage>
        <taxon>Bacteria</taxon>
        <taxon>Pseudomonadati</taxon>
        <taxon>Pseudomonadota</taxon>
        <taxon>Betaproteobacteria</taxon>
        <taxon>Burkholderiales</taxon>
        <taxon>Burkholderiaceae</taxon>
        <taxon>Burkholderia</taxon>
        <taxon>Burkholderia cepacia complex</taxon>
    </lineage>
</organism>
<dbReference type="PROSITE" id="PS51318">
    <property type="entry name" value="TAT"/>
    <property type="match status" value="1"/>
</dbReference>
<evidence type="ECO:0000313" key="1">
    <source>
        <dbReference type="EMBL" id="KWD95303.1"/>
    </source>
</evidence>
<dbReference type="InterPro" id="IPR006311">
    <property type="entry name" value="TAT_signal"/>
</dbReference>
<evidence type="ECO:0008006" key="3">
    <source>
        <dbReference type="Google" id="ProtNLM"/>
    </source>
</evidence>
<dbReference type="Gene3D" id="3.40.50.880">
    <property type="match status" value="1"/>
</dbReference>
<gene>
    <name evidence="1" type="ORF">WL73_01145</name>
</gene>
<comment type="caution">
    <text evidence="1">The sequence shown here is derived from an EMBL/GenBank/DDBJ whole genome shotgun (WGS) entry which is preliminary data.</text>
</comment>
<sequence>MLPRRRFLARSAALALGSRLPAWSRVLLVAPAALGAGARDAYAAGGFSDWSQHARAADASFGSGPDDSELQAIISSLAAQNVSVVETDTVLSNWMSDADFSAAMADAARFNQMVHAAGLKVVWYYPSLEVISVGGANGPSMYKTHPDWVQVGLNGQPNVFTGSLVFWVDPNDESAWMSPNGPWRQAYLDRIKLLAQTGPDGIWPDVPIYFNGVVDWSDASSWGKAAFKADTGLDLPAAANWNDPYFRRWVEWRHRNLSKFQLDIAAAARSVNPAIQLFVETVTCDYHDATLIGLDGAYLRAADGITQVWEIDVLSNSDAMRYAQENDWICLISMCKYARAASAGKPAWSFSYGKQEDDAVQVMAEVLAAGCSPFEVQVPGKTIGVGAAMRTRMYAFVQANSARLFDAAPLANVALYHSSASRDYVNPSIGNGLYCTTAQPDSASDWWSTTDTDSCYQQQWLGEFRGMVKALVHAHVPFSVVTSPAFSAADLAGIKALLLPDLEAVSDNEAALIRQFVNGGGTIVVTGPNPTGLNEFGDARADFALADVLGFHKGGALPASRQAAFGAGRMVYFSDLPGKQYLLNGMQADSGRIVGALAGSAVPVVTTDADRRIHVEANQLGNEMLLHFTNFMFTASGVFQVQTTNFNVSATPPAGKRVTAVSVSSPDNGDATLRPVQFGTNGNAVTFALSLRQYSLVVLTLQ</sequence>
<dbReference type="SUPFAM" id="SSF51445">
    <property type="entry name" value="(Trans)glycosidases"/>
    <property type="match status" value="1"/>
</dbReference>
<name>A0A105ILD3_9BURK</name>
<reference evidence="1 2" key="1">
    <citation type="submission" date="2015-11" db="EMBL/GenBank/DDBJ databases">
        <title>Expanding the genomic diversity of Burkholderia species for the development of highly accurate diagnostics.</title>
        <authorList>
            <person name="Sahl J."/>
            <person name="Keim P."/>
            <person name="Wagner D."/>
        </authorList>
    </citation>
    <scope>NUCLEOTIDE SEQUENCE [LARGE SCALE GENOMIC DNA]</scope>
    <source>
        <strain evidence="1 2">MSMB2167WGS</strain>
    </source>
</reference>
<proteinExistence type="predicted"/>
<dbReference type="EMBL" id="LPIX01000095">
    <property type="protein sequence ID" value="KWD95303.1"/>
    <property type="molecule type" value="Genomic_DNA"/>
</dbReference>
<evidence type="ECO:0000313" key="2">
    <source>
        <dbReference type="Proteomes" id="UP000062998"/>
    </source>
</evidence>
<dbReference type="Gene3D" id="3.20.20.80">
    <property type="entry name" value="Glycosidases"/>
    <property type="match status" value="1"/>
</dbReference>
<dbReference type="CDD" id="cd03143">
    <property type="entry name" value="A4_beta-galactosidase_middle_domain"/>
    <property type="match status" value="1"/>
</dbReference>
<dbReference type="OrthoDB" id="7536405at2"/>
<dbReference type="AlphaFoldDB" id="A0A105ILD3"/>
<accession>A0A105ILD3</accession>